<evidence type="ECO:0000313" key="2">
    <source>
        <dbReference type="Proteomes" id="UP000229362"/>
    </source>
</evidence>
<name>A0A2M6VZW9_9BACT</name>
<accession>A0A2M6VZW9</accession>
<comment type="caution">
    <text evidence="1">The sequence shown here is derived from an EMBL/GenBank/DDBJ whole genome shotgun (WGS) entry which is preliminary data.</text>
</comment>
<proteinExistence type="predicted"/>
<reference evidence="2" key="1">
    <citation type="submission" date="2017-09" db="EMBL/GenBank/DDBJ databases">
        <title>Depth-based differentiation of microbial function through sediment-hosted aquifers and enrichment of novel symbionts in the deep terrestrial subsurface.</title>
        <authorList>
            <person name="Probst A.J."/>
            <person name="Ladd B."/>
            <person name="Jarett J.K."/>
            <person name="Geller-Mcgrath D.E."/>
            <person name="Sieber C.M.K."/>
            <person name="Emerson J.B."/>
            <person name="Anantharaman K."/>
            <person name="Thomas B.C."/>
            <person name="Malmstrom R."/>
            <person name="Stieglmeier M."/>
            <person name="Klingl A."/>
            <person name="Woyke T."/>
            <person name="Ryan C.M."/>
            <person name="Banfield J.F."/>
        </authorList>
    </citation>
    <scope>NUCLEOTIDE SEQUENCE [LARGE SCALE GENOMIC DNA]</scope>
</reference>
<organism evidence="1 2">
    <name type="scientific">Candidatus Magasanikbacteria bacterium CG10_big_fil_rev_8_21_14_0_10_43_6</name>
    <dbReference type="NCBI Taxonomy" id="1974650"/>
    <lineage>
        <taxon>Bacteria</taxon>
        <taxon>Candidatus Magasanikiibacteriota</taxon>
    </lineage>
</organism>
<dbReference type="Proteomes" id="UP000229362">
    <property type="component" value="Unassembled WGS sequence"/>
</dbReference>
<protein>
    <submittedName>
        <fullName evidence="1">Uncharacterized protein</fullName>
    </submittedName>
</protein>
<dbReference type="AlphaFoldDB" id="A0A2M6VZW9"/>
<gene>
    <name evidence="1" type="ORF">COU33_05060</name>
</gene>
<dbReference type="EMBL" id="PFBZ01000215">
    <property type="protein sequence ID" value="PIT86092.1"/>
    <property type="molecule type" value="Genomic_DNA"/>
</dbReference>
<sequence>FTVWFIETPPSRYCRGVGEVVGAAVDFFARAHNEGVMLRLAVSAGGLGNRRLRSMDDVCDFLRSQIDGMDASAEWRTYDVLVEPFLPFREVYATTIQVTWLGPRWIGLYDRQVLDGKESSGVTYPSRLDPLTPQARAMRYKTLLYGWILWFLQYRGWADIDWAVLMDGRLVAFESNARFLAHSVGYAIWLHLLGGKGVFCTNDHLHVSHTATLEGLLSYLGEKGILWMPGMNKGVIITVPPGMESLSYVICAQTHEELDAVTAVLKNWAESTFQSEAA</sequence>
<feature type="non-terminal residue" evidence="1">
    <location>
        <position position="1"/>
    </location>
</feature>
<dbReference type="SUPFAM" id="SSF56059">
    <property type="entry name" value="Glutathione synthetase ATP-binding domain-like"/>
    <property type="match status" value="1"/>
</dbReference>
<evidence type="ECO:0000313" key="1">
    <source>
        <dbReference type="EMBL" id="PIT86092.1"/>
    </source>
</evidence>